<evidence type="ECO:0000256" key="1">
    <source>
        <dbReference type="ARBA" id="ARBA00005854"/>
    </source>
</evidence>
<name>A0A370HEB1_9NOCA</name>
<evidence type="ECO:0000259" key="5">
    <source>
        <dbReference type="Pfam" id="PF00389"/>
    </source>
</evidence>
<evidence type="ECO:0000259" key="6">
    <source>
        <dbReference type="Pfam" id="PF02826"/>
    </source>
</evidence>
<dbReference type="EMBL" id="QQAZ01000001">
    <property type="protein sequence ID" value="RDI55588.1"/>
    <property type="molecule type" value="Genomic_DNA"/>
</dbReference>
<dbReference type="Pfam" id="PF02826">
    <property type="entry name" value="2-Hacid_dh_C"/>
    <property type="match status" value="1"/>
</dbReference>
<accession>A0A370HEB1</accession>
<feature type="domain" description="D-isomer specific 2-hydroxyacid dehydrogenase NAD-binding" evidence="6">
    <location>
        <begin position="127"/>
        <end position="303"/>
    </location>
</feature>
<dbReference type="SUPFAM" id="SSF52283">
    <property type="entry name" value="Formate/glycerate dehydrogenase catalytic domain-like"/>
    <property type="match status" value="1"/>
</dbReference>
<feature type="domain" description="D-isomer specific 2-hydroxyacid dehydrogenase catalytic" evidence="5">
    <location>
        <begin position="26"/>
        <end position="334"/>
    </location>
</feature>
<comment type="similarity">
    <text evidence="1 4">Belongs to the D-isomer specific 2-hydroxyacid dehydrogenase family.</text>
</comment>
<dbReference type="PANTHER" id="PTHR42789:SF1">
    <property type="entry name" value="D-ISOMER SPECIFIC 2-HYDROXYACID DEHYDROGENASE FAMILY PROTEIN (AFU_ORTHOLOGUE AFUA_6G10090)"/>
    <property type="match status" value="1"/>
</dbReference>
<dbReference type="InterPro" id="IPR029753">
    <property type="entry name" value="D-isomer_DH_CS"/>
</dbReference>
<dbReference type="STRING" id="1210089.GCA_001613165_06676"/>
<dbReference type="InterPro" id="IPR050857">
    <property type="entry name" value="D-2-hydroxyacid_DH"/>
</dbReference>
<dbReference type="InterPro" id="IPR036291">
    <property type="entry name" value="NAD(P)-bd_dom_sf"/>
</dbReference>
<reference evidence="7 8" key="1">
    <citation type="submission" date="2018-07" db="EMBL/GenBank/DDBJ databases">
        <title>Genomic Encyclopedia of Type Strains, Phase IV (KMG-IV): sequencing the most valuable type-strain genomes for metagenomic binning, comparative biology and taxonomic classification.</title>
        <authorList>
            <person name="Goeker M."/>
        </authorList>
    </citation>
    <scope>NUCLEOTIDE SEQUENCE [LARGE SCALE GENOMIC DNA]</scope>
    <source>
        <strain evidence="7 8">DSM 44952</strain>
    </source>
</reference>
<dbReference type="Proteomes" id="UP000255355">
    <property type="component" value="Unassembled WGS sequence"/>
</dbReference>
<dbReference type="SUPFAM" id="SSF51735">
    <property type="entry name" value="NAD(P)-binding Rossmann-fold domains"/>
    <property type="match status" value="1"/>
</dbReference>
<dbReference type="Pfam" id="PF00389">
    <property type="entry name" value="2-Hacid_dh"/>
    <property type="match status" value="1"/>
</dbReference>
<keyword evidence="8" id="KW-1185">Reference proteome</keyword>
<dbReference type="GO" id="GO:0016616">
    <property type="term" value="F:oxidoreductase activity, acting on the CH-OH group of donors, NAD or NADP as acceptor"/>
    <property type="evidence" value="ECO:0007669"/>
    <property type="project" value="InterPro"/>
</dbReference>
<evidence type="ECO:0000313" key="7">
    <source>
        <dbReference type="EMBL" id="RDI55588.1"/>
    </source>
</evidence>
<evidence type="ECO:0000256" key="3">
    <source>
        <dbReference type="ARBA" id="ARBA00023027"/>
    </source>
</evidence>
<dbReference type="InterPro" id="IPR006139">
    <property type="entry name" value="D-isomer_2_OHA_DH_cat_dom"/>
</dbReference>
<comment type="caution">
    <text evidence="7">The sequence shown here is derived from an EMBL/GenBank/DDBJ whole genome shotgun (WGS) entry which is preliminary data.</text>
</comment>
<dbReference type="GO" id="GO:0051287">
    <property type="term" value="F:NAD binding"/>
    <property type="evidence" value="ECO:0007669"/>
    <property type="project" value="InterPro"/>
</dbReference>
<evidence type="ECO:0000256" key="2">
    <source>
        <dbReference type="ARBA" id="ARBA00023002"/>
    </source>
</evidence>
<dbReference type="AlphaFoldDB" id="A0A370HEB1"/>
<sequence length="335" mass="34989">MLSPWRQDRGGNAVAPSDFRRTRDRVLVLDPIDEGALAHLARHYDLTVRYGPSAGELVELICDADAVVLRSGARLPAEVLAAAARLRVIVRAGSGTDNIDLNTARRRGIGVFGVPGESASAVAELGIGLLLAVARKIAVADRRLRAGVWDKPNLAGIELGGKTIGIVGQGHIGVALARLASGFSMNILAAVDNPTDERRDRLAGQGIGLVGLPELLAESDIVALAVPLTPATRHLIGAPQLRRMRPTALLVNVSRGGVVDETALLEGLVRGDIAGAALDVVTAEGTRPALADLDQVVLTPHIGAMTAEAQRRIGETVIRTLATALSGGEPENRIC</sequence>
<dbReference type="CDD" id="cd12173">
    <property type="entry name" value="PGDH_4"/>
    <property type="match status" value="1"/>
</dbReference>
<protein>
    <submittedName>
        <fullName evidence="7">D-3-phosphoglycerate dehydrogenase</fullName>
    </submittedName>
</protein>
<organism evidence="7 8">
    <name type="scientific">Nocardia mexicana</name>
    <dbReference type="NCBI Taxonomy" id="279262"/>
    <lineage>
        <taxon>Bacteria</taxon>
        <taxon>Bacillati</taxon>
        <taxon>Actinomycetota</taxon>
        <taxon>Actinomycetes</taxon>
        <taxon>Mycobacteriales</taxon>
        <taxon>Nocardiaceae</taxon>
        <taxon>Nocardia</taxon>
    </lineage>
</organism>
<evidence type="ECO:0000256" key="4">
    <source>
        <dbReference type="RuleBase" id="RU003719"/>
    </source>
</evidence>
<dbReference type="Gene3D" id="3.40.50.720">
    <property type="entry name" value="NAD(P)-binding Rossmann-like Domain"/>
    <property type="match status" value="2"/>
</dbReference>
<dbReference type="PANTHER" id="PTHR42789">
    <property type="entry name" value="D-ISOMER SPECIFIC 2-HYDROXYACID DEHYDROGENASE FAMILY PROTEIN (AFU_ORTHOLOGUE AFUA_6G10090)"/>
    <property type="match status" value="1"/>
</dbReference>
<keyword evidence="3" id="KW-0520">NAD</keyword>
<dbReference type="PROSITE" id="PS00671">
    <property type="entry name" value="D_2_HYDROXYACID_DH_3"/>
    <property type="match status" value="1"/>
</dbReference>
<gene>
    <name evidence="7" type="ORF">DFR68_101421</name>
</gene>
<dbReference type="InterPro" id="IPR006140">
    <property type="entry name" value="D-isomer_DH_NAD-bd"/>
</dbReference>
<evidence type="ECO:0000313" key="8">
    <source>
        <dbReference type="Proteomes" id="UP000255355"/>
    </source>
</evidence>
<proteinExistence type="inferred from homology"/>
<keyword evidence="2 4" id="KW-0560">Oxidoreductase</keyword>
<dbReference type="FunFam" id="3.40.50.720:FF:000203">
    <property type="entry name" value="D-3-phosphoglycerate dehydrogenase (SerA)"/>
    <property type="match status" value="1"/>
</dbReference>